<dbReference type="Proteomes" id="UP001150266">
    <property type="component" value="Unassembled WGS sequence"/>
</dbReference>
<evidence type="ECO:0000313" key="2">
    <source>
        <dbReference type="EMBL" id="KAJ4470828.1"/>
    </source>
</evidence>
<organism evidence="2 3">
    <name type="scientific">Lentinula aciculospora</name>
    <dbReference type="NCBI Taxonomy" id="153920"/>
    <lineage>
        <taxon>Eukaryota</taxon>
        <taxon>Fungi</taxon>
        <taxon>Dikarya</taxon>
        <taxon>Basidiomycota</taxon>
        <taxon>Agaricomycotina</taxon>
        <taxon>Agaricomycetes</taxon>
        <taxon>Agaricomycetidae</taxon>
        <taxon>Agaricales</taxon>
        <taxon>Marasmiineae</taxon>
        <taxon>Omphalotaceae</taxon>
        <taxon>Lentinula</taxon>
    </lineage>
</organism>
<dbReference type="EMBL" id="JAOTPV010000024">
    <property type="protein sequence ID" value="KAJ4470828.1"/>
    <property type="molecule type" value="Genomic_DNA"/>
</dbReference>
<evidence type="ECO:0000256" key="1">
    <source>
        <dbReference type="SAM" id="MobiDB-lite"/>
    </source>
</evidence>
<comment type="caution">
    <text evidence="2">The sequence shown here is derived from an EMBL/GenBank/DDBJ whole genome shotgun (WGS) entry which is preliminary data.</text>
</comment>
<dbReference type="AlphaFoldDB" id="A0A9W9A100"/>
<reference evidence="2" key="1">
    <citation type="submission" date="2022-08" db="EMBL/GenBank/DDBJ databases">
        <title>A Global Phylogenomic Analysis of the Shiitake Genus Lentinula.</title>
        <authorList>
            <consortium name="DOE Joint Genome Institute"/>
            <person name="Sierra-Patev S."/>
            <person name="Min B."/>
            <person name="Naranjo-Ortiz M."/>
            <person name="Looney B."/>
            <person name="Konkel Z."/>
            <person name="Slot J.C."/>
            <person name="Sakamoto Y."/>
            <person name="Steenwyk J.L."/>
            <person name="Rokas A."/>
            <person name="Carro J."/>
            <person name="Camarero S."/>
            <person name="Ferreira P."/>
            <person name="Molpeceres G."/>
            <person name="Ruiz-Duenas F.J."/>
            <person name="Serrano A."/>
            <person name="Henrissat B."/>
            <person name="Drula E."/>
            <person name="Hughes K.W."/>
            <person name="Mata J.L."/>
            <person name="Ishikawa N.K."/>
            <person name="Vargas-Isla R."/>
            <person name="Ushijima S."/>
            <person name="Smith C.A."/>
            <person name="Ahrendt S."/>
            <person name="Andreopoulos W."/>
            <person name="He G."/>
            <person name="Labutti K."/>
            <person name="Lipzen A."/>
            <person name="Ng V."/>
            <person name="Riley R."/>
            <person name="Sandor L."/>
            <person name="Barry K."/>
            <person name="Martinez A.T."/>
            <person name="Xiao Y."/>
            <person name="Gibbons J.G."/>
            <person name="Terashima K."/>
            <person name="Grigoriev I.V."/>
            <person name="Hibbett D.S."/>
        </authorList>
    </citation>
    <scope>NUCLEOTIDE SEQUENCE</scope>
    <source>
        <strain evidence="2">JLM2183</strain>
    </source>
</reference>
<dbReference type="PANTHER" id="PTHR40132">
    <property type="entry name" value="PRE-MRNA-SPLICING FACTOR 38B"/>
    <property type="match status" value="1"/>
</dbReference>
<dbReference type="PANTHER" id="PTHR40132:SF1">
    <property type="entry name" value="PRE-MRNA-SPLICING FACTOR 38B"/>
    <property type="match status" value="1"/>
</dbReference>
<feature type="compositionally biased region" description="Basic residues" evidence="1">
    <location>
        <begin position="194"/>
        <end position="204"/>
    </location>
</feature>
<evidence type="ECO:0000313" key="3">
    <source>
        <dbReference type="Proteomes" id="UP001150266"/>
    </source>
</evidence>
<protein>
    <submittedName>
        <fullName evidence="2">Uncharacterized protein</fullName>
    </submittedName>
</protein>
<name>A0A9W9A100_9AGAR</name>
<keyword evidence="3" id="KW-1185">Reference proteome</keyword>
<dbReference type="OrthoDB" id="2431475at2759"/>
<gene>
    <name evidence="2" type="ORF">J3R30DRAFT_1127081</name>
</gene>
<proteinExistence type="predicted"/>
<feature type="compositionally biased region" description="Basic and acidic residues" evidence="1">
    <location>
        <begin position="225"/>
        <end position="247"/>
    </location>
</feature>
<feature type="compositionally biased region" description="Basic and acidic residues" evidence="1">
    <location>
        <begin position="100"/>
        <end position="125"/>
    </location>
</feature>
<feature type="region of interest" description="Disordered" evidence="1">
    <location>
        <begin position="100"/>
        <end position="142"/>
    </location>
</feature>
<accession>A0A9W9A100</accession>
<sequence length="351" mass="40534">MSSLSSVVSSLVRASMGTSVAPSVTDEELDKHVRELLIRDAKKRAERYGQQGIRAYLASGLSDSNAPRTNKRFLSSVIRSTDEHNKTVLRAQALSAEEIKRERREQEKKERRARAEEAVEAEKLRRSSSNASRRRTDASEAWDRWDGTRSDRNRKKRNWETWTGEDDEEERHRSRKRRTNYTRSKSADKDRESHSHRHSSRRSRSRDGRAGSSKTSKHRSGSPHEPPHESHGESRLTKRDKGQESHRRSSRSVSMSSSRGSDREDHRSRPSKDRKGTKDESKPKKRYALSFSDEEEVPRRRIDTTLLPNHHPITLCWIVNLSYVKSSSGKLPLIEILLTRAIRNGPRRMTP</sequence>
<feature type="compositionally biased region" description="Basic and acidic residues" evidence="1">
    <location>
        <begin position="260"/>
        <end position="282"/>
    </location>
</feature>
<feature type="region of interest" description="Disordered" evidence="1">
    <location>
        <begin position="162"/>
        <end position="295"/>
    </location>
</feature>